<feature type="domain" description="CCHC-type" evidence="3">
    <location>
        <begin position="154"/>
        <end position="169"/>
    </location>
</feature>
<sequence length="202" mass="22767">MKMKRDEFRSLAQGVLSVQEYLNKFTQLVRYAPYDLPDEEERVEKFLSGQNDNLSGSLIIQDHAGFQSMINKALRVEADNWIVESNRKRKFAALKNRPQDRHRFKGAPGQNWKPVYMVPPRPVEVTIAPAAHPAMGFCTPSPTLPIPGRANLSCFNCGVTGHFSRECQQRRMTPVHFPTGATPVRGAVKPAVPRRTQQTPSL</sequence>
<dbReference type="InterPro" id="IPR001878">
    <property type="entry name" value="Znf_CCHC"/>
</dbReference>
<keyword evidence="1" id="KW-0479">Metal-binding</keyword>
<feature type="region of interest" description="Disordered" evidence="2">
    <location>
        <begin position="176"/>
        <end position="202"/>
    </location>
</feature>
<protein>
    <recommendedName>
        <fullName evidence="3">CCHC-type domain-containing protein</fullName>
    </recommendedName>
</protein>
<name>A0A6G1DDC7_9ORYZ</name>
<proteinExistence type="predicted"/>
<comment type="caution">
    <text evidence="4">The sequence shown here is derived from an EMBL/GenBank/DDBJ whole genome shotgun (WGS) entry which is preliminary data.</text>
</comment>
<dbReference type="AlphaFoldDB" id="A0A6G1DDC7"/>
<dbReference type="Gene3D" id="4.10.60.10">
    <property type="entry name" value="Zinc finger, CCHC-type"/>
    <property type="match status" value="1"/>
</dbReference>
<dbReference type="Pfam" id="PF03732">
    <property type="entry name" value="Retrotrans_gag"/>
    <property type="match status" value="1"/>
</dbReference>
<evidence type="ECO:0000259" key="3">
    <source>
        <dbReference type="PROSITE" id="PS50158"/>
    </source>
</evidence>
<dbReference type="EMBL" id="SPHZ02000006">
    <property type="protein sequence ID" value="KAF0910436.1"/>
    <property type="molecule type" value="Genomic_DNA"/>
</dbReference>
<evidence type="ECO:0000313" key="5">
    <source>
        <dbReference type="Proteomes" id="UP000479710"/>
    </source>
</evidence>
<dbReference type="OrthoDB" id="2272416at2759"/>
<accession>A0A6G1DDC7</accession>
<dbReference type="InterPro" id="IPR036875">
    <property type="entry name" value="Znf_CCHC_sf"/>
</dbReference>
<gene>
    <name evidence="4" type="ORF">E2562_002901</name>
</gene>
<organism evidence="4 5">
    <name type="scientific">Oryza meyeriana var. granulata</name>
    <dbReference type="NCBI Taxonomy" id="110450"/>
    <lineage>
        <taxon>Eukaryota</taxon>
        <taxon>Viridiplantae</taxon>
        <taxon>Streptophyta</taxon>
        <taxon>Embryophyta</taxon>
        <taxon>Tracheophyta</taxon>
        <taxon>Spermatophyta</taxon>
        <taxon>Magnoliopsida</taxon>
        <taxon>Liliopsida</taxon>
        <taxon>Poales</taxon>
        <taxon>Poaceae</taxon>
        <taxon>BOP clade</taxon>
        <taxon>Oryzoideae</taxon>
        <taxon>Oryzeae</taxon>
        <taxon>Oryzinae</taxon>
        <taxon>Oryza</taxon>
        <taxon>Oryza meyeriana</taxon>
    </lineage>
</organism>
<keyword evidence="1" id="KW-0862">Zinc</keyword>
<dbReference type="InterPro" id="IPR005162">
    <property type="entry name" value="Retrotrans_gag_dom"/>
</dbReference>
<dbReference type="GO" id="GO:0003676">
    <property type="term" value="F:nucleic acid binding"/>
    <property type="evidence" value="ECO:0007669"/>
    <property type="project" value="InterPro"/>
</dbReference>
<evidence type="ECO:0000313" key="4">
    <source>
        <dbReference type="EMBL" id="KAF0910436.1"/>
    </source>
</evidence>
<reference evidence="4 5" key="1">
    <citation type="submission" date="2019-11" db="EMBL/GenBank/DDBJ databases">
        <title>Whole genome sequence of Oryza granulata.</title>
        <authorList>
            <person name="Li W."/>
        </authorList>
    </citation>
    <scope>NUCLEOTIDE SEQUENCE [LARGE SCALE GENOMIC DNA]</scope>
    <source>
        <strain evidence="5">cv. Menghai</strain>
        <tissue evidence="4">Leaf</tissue>
    </source>
</reference>
<evidence type="ECO:0000256" key="1">
    <source>
        <dbReference type="PROSITE-ProRule" id="PRU00047"/>
    </source>
</evidence>
<dbReference type="SMART" id="SM00343">
    <property type="entry name" value="ZnF_C2HC"/>
    <property type="match status" value="1"/>
</dbReference>
<dbReference type="PROSITE" id="PS50158">
    <property type="entry name" value="ZF_CCHC"/>
    <property type="match status" value="1"/>
</dbReference>
<dbReference type="Pfam" id="PF00098">
    <property type="entry name" value="zf-CCHC"/>
    <property type="match status" value="1"/>
</dbReference>
<keyword evidence="5" id="KW-1185">Reference proteome</keyword>
<keyword evidence="1" id="KW-0863">Zinc-finger</keyword>
<evidence type="ECO:0000256" key="2">
    <source>
        <dbReference type="SAM" id="MobiDB-lite"/>
    </source>
</evidence>
<dbReference type="SUPFAM" id="SSF57756">
    <property type="entry name" value="Retrovirus zinc finger-like domains"/>
    <property type="match status" value="1"/>
</dbReference>
<dbReference type="Proteomes" id="UP000479710">
    <property type="component" value="Unassembled WGS sequence"/>
</dbReference>
<dbReference type="GO" id="GO:0008270">
    <property type="term" value="F:zinc ion binding"/>
    <property type="evidence" value="ECO:0007669"/>
    <property type="project" value="UniProtKB-KW"/>
</dbReference>